<dbReference type="Proteomes" id="UP000184092">
    <property type="component" value="Unassembled WGS sequence"/>
</dbReference>
<protein>
    <recommendedName>
        <fullName evidence="4">Beta-lactamase-inhibitor-like, PepSY-like</fullName>
    </recommendedName>
</protein>
<dbReference type="SUPFAM" id="SSF160574">
    <property type="entry name" value="BT0923-like"/>
    <property type="match status" value="1"/>
</dbReference>
<keyword evidence="1" id="KW-0732">Signal</keyword>
<dbReference type="STRING" id="178356.SAMN05216269_10762"/>
<reference evidence="3" key="1">
    <citation type="submission" date="2016-11" db="EMBL/GenBank/DDBJ databases">
        <authorList>
            <person name="Varghese N."/>
            <person name="Submissions S."/>
        </authorList>
    </citation>
    <scope>NUCLEOTIDE SEQUENCE [LARGE SCALE GENOMIC DNA]</scope>
    <source>
        <strain evidence="3">CGMCC 1.2749</strain>
    </source>
</reference>
<dbReference type="AlphaFoldDB" id="A0A1M7LNE8"/>
<feature type="signal peptide" evidence="1">
    <location>
        <begin position="1"/>
        <end position="19"/>
    </location>
</feature>
<accession>A0A1M7LNE8</accession>
<keyword evidence="3" id="KW-1185">Reference proteome</keyword>
<name>A0A1M7LNE8_9FLAO</name>
<evidence type="ECO:0000256" key="1">
    <source>
        <dbReference type="SAM" id="SignalP"/>
    </source>
</evidence>
<evidence type="ECO:0008006" key="4">
    <source>
        <dbReference type="Google" id="ProtNLM"/>
    </source>
</evidence>
<dbReference type="EMBL" id="FRCL01000007">
    <property type="protein sequence ID" value="SHM79602.1"/>
    <property type="molecule type" value="Genomic_DNA"/>
</dbReference>
<gene>
    <name evidence="2" type="ORF">SAMN05216269_10762</name>
</gene>
<organism evidence="2 3">
    <name type="scientific">Flavobacterium xinjiangense</name>
    <dbReference type="NCBI Taxonomy" id="178356"/>
    <lineage>
        <taxon>Bacteria</taxon>
        <taxon>Pseudomonadati</taxon>
        <taxon>Bacteroidota</taxon>
        <taxon>Flavobacteriia</taxon>
        <taxon>Flavobacteriales</taxon>
        <taxon>Flavobacteriaceae</taxon>
        <taxon>Flavobacterium</taxon>
    </lineage>
</organism>
<evidence type="ECO:0000313" key="3">
    <source>
        <dbReference type="Proteomes" id="UP000184092"/>
    </source>
</evidence>
<evidence type="ECO:0000313" key="2">
    <source>
        <dbReference type="EMBL" id="SHM79602.1"/>
    </source>
</evidence>
<dbReference type="RefSeq" id="WP_073209021.1">
    <property type="nucleotide sequence ID" value="NZ_FRCL01000007.1"/>
</dbReference>
<feature type="chain" id="PRO_5013314530" description="Beta-lactamase-inhibitor-like, PepSY-like" evidence="1">
    <location>
        <begin position="20"/>
        <end position="101"/>
    </location>
</feature>
<sequence length="101" mass="11299">MKKLILSVAIVLGSLSTFAQSSKVKKVDKLETATNVVEEKFTEIKAEEVPEPIQIALKTEYPEAVIEKAFVNEKKEFKLEIKTGDQKATVYADANGKWINK</sequence>
<proteinExistence type="predicted"/>
<dbReference type="OrthoDB" id="1099258at2"/>